<dbReference type="SUPFAM" id="SSF51206">
    <property type="entry name" value="cAMP-binding domain-like"/>
    <property type="match status" value="1"/>
</dbReference>
<evidence type="ECO:0000313" key="2">
    <source>
        <dbReference type="EMBL" id="BEP30059.1"/>
    </source>
</evidence>
<dbReference type="Gene3D" id="2.60.120.10">
    <property type="entry name" value="Jelly Rolls"/>
    <property type="match status" value="1"/>
</dbReference>
<dbReference type="SUPFAM" id="SSF53448">
    <property type="entry name" value="Nucleotide-diphospho-sugar transferases"/>
    <property type="match status" value="1"/>
</dbReference>
<dbReference type="KEGG" id="hprf:HLPR_23900"/>
<dbReference type="AlphaFoldDB" id="A0AAU9EPJ2"/>
<dbReference type="Pfam" id="PF00027">
    <property type="entry name" value="cNMP_binding"/>
    <property type="match status" value="1"/>
</dbReference>
<dbReference type="InterPro" id="IPR018490">
    <property type="entry name" value="cNMP-bd_dom_sf"/>
</dbReference>
<dbReference type="Proteomes" id="UP001321786">
    <property type="component" value="Chromosome"/>
</dbReference>
<dbReference type="PROSITE" id="PS50042">
    <property type="entry name" value="CNMP_BINDING_3"/>
    <property type="match status" value="1"/>
</dbReference>
<sequence length="581" mass="67997">MNITVVIPTYWGRSKDEKWKEGDAVYDHPTYLNGEDTLGRTLESMKTLENNQFKLIIPVCPTSDEVEEEAEERVMEIVKKADLSFPTYLFTQKNLREIKKLLKEKGLSERTNSLLNLKGYSNVRNMCLYSSHILGSDVTILIDDDEVFEKPKYIDMAVEYIGKRIYGKGIYGVAGYYLNKYNEFYDDVDIVPWMTYWNRFGSKTKAFDKIIGCDPRIKVTPFAFGGAMVIHKNLLQIVPFDPDVTRGEDIDYLINAKMFGFDFFLDNKLSIKHLPPKKNHPIWKRFREDIYRFLYEQTKIRSQYEVNNMTKVTSKDFEPYPGDFLSDDLEDKIYKTNVLLALEYLSDGDVEGCKESLKNIYLSKYEAIPKKDPFTEYRRKQKDWVELINVTINERMNVRRIIEGNNLTRIEYKIDSEKYKNISKRVIIDNLKKFDDFKQFDDDEMKIFSTITNMRAYNESGVIFKEGQTDLELFLVMSGCIRILEHNNKKEEIVLANVCTGGVIGETFMVKTMYNVTGVANEFTEVMVLKKADLMKLIQTNPVLGNKLLLVFLDRLYYKLNRSNIQYKEKIIQEESLSEIE</sequence>
<dbReference type="InterPro" id="IPR000595">
    <property type="entry name" value="cNMP-bd_dom"/>
</dbReference>
<organism evidence="2 3">
    <name type="scientific">Helicovermis profundi</name>
    <dbReference type="NCBI Taxonomy" id="3065157"/>
    <lineage>
        <taxon>Bacteria</taxon>
        <taxon>Bacillati</taxon>
        <taxon>Bacillota</taxon>
        <taxon>Clostridia</taxon>
        <taxon>Helicovermis</taxon>
    </lineage>
</organism>
<dbReference type="CDD" id="cd00038">
    <property type="entry name" value="CAP_ED"/>
    <property type="match status" value="1"/>
</dbReference>
<dbReference type="EMBL" id="AP028654">
    <property type="protein sequence ID" value="BEP30059.1"/>
    <property type="molecule type" value="Genomic_DNA"/>
</dbReference>
<accession>A0AAU9EPJ2</accession>
<proteinExistence type="predicted"/>
<protein>
    <recommendedName>
        <fullName evidence="1">Cyclic nucleotide-binding domain-containing protein</fullName>
    </recommendedName>
</protein>
<evidence type="ECO:0000313" key="3">
    <source>
        <dbReference type="Proteomes" id="UP001321786"/>
    </source>
</evidence>
<gene>
    <name evidence="2" type="ORF">HLPR_23900</name>
</gene>
<dbReference type="InterPro" id="IPR014710">
    <property type="entry name" value="RmlC-like_jellyroll"/>
</dbReference>
<evidence type="ECO:0000259" key="1">
    <source>
        <dbReference type="PROSITE" id="PS50042"/>
    </source>
</evidence>
<feature type="domain" description="Cyclic nucleotide-binding" evidence="1">
    <location>
        <begin position="436"/>
        <end position="555"/>
    </location>
</feature>
<dbReference type="RefSeq" id="WP_338535661.1">
    <property type="nucleotide sequence ID" value="NZ_AP028654.1"/>
</dbReference>
<name>A0AAU9EPJ2_9FIRM</name>
<dbReference type="InterPro" id="IPR029044">
    <property type="entry name" value="Nucleotide-diphossugar_trans"/>
</dbReference>
<keyword evidence="3" id="KW-1185">Reference proteome</keyword>
<reference evidence="2 3" key="1">
    <citation type="submission" date="2023-08" db="EMBL/GenBank/DDBJ databases">
        <title>Helicovermis profunda gen. nov., sp. nov., a novel mesophilic, fermentative bacterium within the Bacillota from a deep-sea hydrothermal vent chimney.</title>
        <authorList>
            <person name="Miyazaki U."/>
            <person name="Mizutani D."/>
            <person name="Hashimoto Y."/>
            <person name="Tame A."/>
            <person name="Sawayama S."/>
            <person name="Miyazaki J."/>
            <person name="Takai K."/>
            <person name="Nakagawa S."/>
        </authorList>
    </citation>
    <scope>NUCLEOTIDE SEQUENCE [LARGE SCALE GENOMIC DNA]</scope>
    <source>
        <strain evidence="2 3">S502</strain>
    </source>
</reference>